<keyword evidence="1" id="KW-0732">Signal</keyword>
<feature type="chain" id="PRO_5015661983" evidence="1">
    <location>
        <begin position="20"/>
        <end position="96"/>
    </location>
</feature>
<sequence>MKRAALLLILALLAPSAAAGPWRAEEGNVSGWQLMSPAERVEHQRRLRGFTRYEDCRAYQEAHHAEMAARAGAAGVVLTPRAQTACDQLRARGRLK</sequence>
<reference evidence="2 3" key="1">
    <citation type="submission" date="2018-03" db="EMBL/GenBank/DDBJ databases">
        <authorList>
            <person name="Keele B.F."/>
        </authorList>
    </citation>
    <scope>NUCLEOTIDE SEQUENCE [LARGE SCALE GENOMIC DNA]</scope>
    <source>
        <strain evidence="2 3">D20</strain>
    </source>
</reference>
<dbReference type="RefSeq" id="WP_107493996.1">
    <property type="nucleotide sequence ID" value="NZ_PZKC01000010.1"/>
</dbReference>
<evidence type="ECO:0000256" key="1">
    <source>
        <dbReference type="SAM" id="SignalP"/>
    </source>
</evidence>
<proteinExistence type="predicted"/>
<reference evidence="2 3" key="2">
    <citation type="submission" date="2018-04" db="EMBL/GenBank/DDBJ databases">
        <title>Thauera lacus sp. nov., isolated from an saline lake in Inner Mongolia, China.</title>
        <authorList>
            <person name="Liang Q.-Y."/>
        </authorList>
    </citation>
    <scope>NUCLEOTIDE SEQUENCE [LARGE SCALE GENOMIC DNA]</scope>
    <source>
        <strain evidence="2 3">D20</strain>
    </source>
</reference>
<organism evidence="2 3">
    <name type="scientific">Pseudothauera lacus</name>
    <dbReference type="NCBI Taxonomy" id="2136175"/>
    <lineage>
        <taxon>Bacteria</taxon>
        <taxon>Pseudomonadati</taxon>
        <taxon>Pseudomonadota</taxon>
        <taxon>Betaproteobacteria</taxon>
        <taxon>Rhodocyclales</taxon>
        <taxon>Zoogloeaceae</taxon>
        <taxon>Pseudothauera</taxon>
    </lineage>
</organism>
<evidence type="ECO:0000313" key="2">
    <source>
        <dbReference type="EMBL" id="PTD95754.1"/>
    </source>
</evidence>
<accession>A0A2T4ID94</accession>
<feature type="signal peptide" evidence="1">
    <location>
        <begin position="1"/>
        <end position="19"/>
    </location>
</feature>
<evidence type="ECO:0000313" key="3">
    <source>
        <dbReference type="Proteomes" id="UP000241193"/>
    </source>
</evidence>
<dbReference type="Proteomes" id="UP000241193">
    <property type="component" value="Unassembled WGS sequence"/>
</dbReference>
<name>A0A2T4ID94_9RHOO</name>
<keyword evidence="3" id="KW-1185">Reference proteome</keyword>
<comment type="caution">
    <text evidence="2">The sequence shown here is derived from an EMBL/GenBank/DDBJ whole genome shotgun (WGS) entry which is preliminary data.</text>
</comment>
<dbReference type="EMBL" id="PZKC01000010">
    <property type="protein sequence ID" value="PTD95754.1"/>
    <property type="molecule type" value="Genomic_DNA"/>
</dbReference>
<gene>
    <name evidence="2" type="ORF">C8261_12165</name>
</gene>
<dbReference type="AlphaFoldDB" id="A0A2T4ID94"/>
<dbReference type="OrthoDB" id="8140134at2"/>
<protein>
    <submittedName>
        <fullName evidence="2">Uncharacterized protein</fullName>
    </submittedName>
</protein>